<dbReference type="Proteomes" id="UP000287171">
    <property type="component" value="Unassembled WGS sequence"/>
</dbReference>
<evidence type="ECO:0000313" key="1">
    <source>
        <dbReference type="EMBL" id="GCE30764.1"/>
    </source>
</evidence>
<keyword evidence="2" id="KW-1185">Reference proteome</keyword>
<comment type="caution">
    <text evidence="1">The sequence shown here is derived from an EMBL/GenBank/DDBJ whole genome shotgun (WGS) entry which is preliminary data.</text>
</comment>
<dbReference type="AlphaFoldDB" id="A0A402BH72"/>
<organism evidence="1 2">
    <name type="scientific">Dictyobacter alpinus</name>
    <dbReference type="NCBI Taxonomy" id="2014873"/>
    <lineage>
        <taxon>Bacteria</taxon>
        <taxon>Bacillati</taxon>
        <taxon>Chloroflexota</taxon>
        <taxon>Ktedonobacteria</taxon>
        <taxon>Ktedonobacterales</taxon>
        <taxon>Dictyobacteraceae</taxon>
        <taxon>Dictyobacter</taxon>
    </lineage>
</organism>
<proteinExistence type="predicted"/>
<sequence>MGKDNIDASLGLEFSLALFERYRKNGLLQAEIQHVPGIRGRCKGFLHLVEGKIITCYIEDKEGRRHTTDQGLLIRVDSERGPFEWTLSPNPAPPAANPNIVIPMRPTPNSPIPKTIAPLNLEMLEGWTSRQKLMLSIVYDLIDGVISIEEIKSKSPLAPAVTEEALRVLLSMKQIIILV</sequence>
<accession>A0A402BH72</accession>
<gene>
    <name evidence="1" type="ORF">KDA_62480</name>
</gene>
<dbReference type="EMBL" id="BIFT01000002">
    <property type="protein sequence ID" value="GCE30764.1"/>
    <property type="molecule type" value="Genomic_DNA"/>
</dbReference>
<dbReference type="OrthoDB" id="159974at2"/>
<protein>
    <recommendedName>
        <fullName evidence="3">DUF4388 domain-containing protein</fullName>
    </recommendedName>
</protein>
<evidence type="ECO:0000313" key="2">
    <source>
        <dbReference type="Proteomes" id="UP000287171"/>
    </source>
</evidence>
<evidence type="ECO:0008006" key="3">
    <source>
        <dbReference type="Google" id="ProtNLM"/>
    </source>
</evidence>
<reference evidence="2" key="1">
    <citation type="submission" date="2018-12" db="EMBL/GenBank/DDBJ databases">
        <title>Tengunoibacter tsumagoiensis gen. nov., sp. nov., Dictyobacter kobayashii sp. nov., D. alpinus sp. nov., and D. joshuensis sp. nov. and description of Dictyobacteraceae fam. nov. within the order Ktedonobacterales isolated from Tengu-no-mugimeshi.</title>
        <authorList>
            <person name="Wang C.M."/>
            <person name="Zheng Y."/>
            <person name="Sakai Y."/>
            <person name="Toyoda A."/>
            <person name="Minakuchi Y."/>
            <person name="Abe K."/>
            <person name="Yokota A."/>
            <person name="Yabe S."/>
        </authorList>
    </citation>
    <scope>NUCLEOTIDE SEQUENCE [LARGE SCALE GENOMIC DNA]</scope>
    <source>
        <strain evidence="2">Uno16</strain>
    </source>
</reference>
<name>A0A402BH72_9CHLR</name>
<dbReference type="RefSeq" id="WP_126630811.1">
    <property type="nucleotide sequence ID" value="NZ_BIFT01000002.1"/>
</dbReference>